<accession>A0A922LA75</accession>
<gene>
    <name evidence="2" type="ORF">DERF_002165</name>
</gene>
<comment type="caution">
    <text evidence="2">The sequence shown here is derived from an EMBL/GenBank/DDBJ whole genome shotgun (WGS) entry which is preliminary data.</text>
</comment>
<evidence type="ECO:0000313" key="2">
    <source>
        <dbReference type="EMBL" id="KAH9528204.1"/>
    </source>
</evidence>
<protein>
    <recommendedName>
        <fullName evidence="1">Retrovirus-related Pol polyprotein from transposon TNT 1-94-like beta-barrel domain-containing protein</fullName>
    </recommendedName>
</protein>
<keyword evidence="3" id="KW-1185">Reference proteome</keyword>
<dbReference type="EMBL" id="ASGP02000001">
    <property type="protein sequence ID" value="KAH9528204.1"/>
    <property type="molecule type" value="Genomic_DNA"/>
</dbReference>
<dbReference type="InterPro" id="IPR054722">
    <property type="entry name" value="PolX-like_BBD"/>
</dbReference>
<name>A0A922LA75_DERFA</name>
<evidence type="ECO:0000259" key="1">
    <source>
        <dbReference type="Pfam" id="PF22936"/>
    </source>
</evidence>
<dbReference type="Proteomes" id="UP000790347">
    <property type="component" value="Unassembled WGS sequence"/>
</dbReference>
<organism evidence="2 3">
    <name type="scientific">Dermatophagoides farinae</name>
    <name type="common">American house dust mite</name>
    <dbReference type="NCBI Taxonomy" id="6954"/>
    <lineage>
        <taxon>Eukaryota</taxon>
        <taxon>Metazoa</taxon>
        <taxon>Ecdysozoa</taxon>
        <taxon>Arthropoda</taxon>
        <taxon>Chelicerata</taxon>
        <taxon>Arachnida</taxon>
        <taxon>Acari</taxon>
        <taxon>Acariformes</taxon>
        <taxon>Sarcoptiformes</taxon>
        <taxon>Astigmata</taxon>
        <taxon>Psoroptidia</taxon>
        <taxon>Analgoidea</taxon>
        <taxon>Pyroglyphidae</taxon>
        <taxon>Dermatophagoidinae</taxon>
        <taxon>Dermatophagoides</taxon>
    </lineage>
</organism>
<feature type="domain" description="Retrovirus-related Pol polyprotein from transposon TNT 1-94-like beta-barrel" evidence="1">
    <location>
        <begin position="132"/>
        <end position="224"/>
    </location>
</feature>
<dbReference type="AlphaFoldDB" id="A0A922LA75"/>
<proteinExistence type="predicted"/>
<reference evidence="2" key="2">
    <citation type="journal article" date="2022" name="Res Sq">
        <title>Comparative Genomics Reveals Insights into the Divergent Evolution of Astigmatic Mites and Household Pest Adaptations.</title>
        <authorList>
            <person name="Xiong Q."/>
            <person name="Wan A.T.-Y."/>
            <person name="Liu X.-Y."/>
            <person name="Fung C.S.-H."/>
            <person name="Xiao X."/>
            <person name="Malainual N."/>
            <person name="Hou J."/>
            <person name="Wang L."/>
            <person name="Wang M."/>
            <person name="Yang K."/>
            <person name="Cui Y."/>
            <person name="Leung E."/>
            <person name="Nong W."/>
            <person name="Shin S.-K."/>
            <person name="Au S."/>
            <person name="Jeong K.Y."/>
            <person name="Chew F.T."/>
            <person name="Hui J."/>
            <person name="Leung T.F."/>
            <person name="Tungtrongchitr A."/>
            <person name="Zhong N."/>
            <person name="Liu Z."/>
            <person name="Tsui S."/>
        </authorList>
    </citation>
    <scope>NUCLEOTIDE SEQUENCE</scope>
    <source>
        <strain evidence="2">Derf</strain>
        <tissue evidence="2">Whole organism</tissue>
    </source>
</reference>
<dbReference type="Pfam" id="PF22936">
    <property type="entry name" value="Pol_BBD"/>
    <property type="match status" value="1"/>
</dbReference>
<reference evidence="2" key="1">
    <citation type="submission" date="2013-05" db="EMBL/GenBank/DDBJ databases">
        <authorList>
            <person name="Yim A.K.Y."/>
            <person name="Chan T.F."/>
            <person name="Ji K.M."/>
            <person name="Liu X.Y."/>
            <person name="Zhou J.W."/>
            <person name="Li R.Q."/>
            <person name="Yang K.Y."/>
            <person name="Li J."/>
            <person name="Li M."/>
            <person name="Law P.T.W."/>
            <person name="Wu Y.L."/>
            <person name="Cai Z.L."/>
            <person name="Qin H."/>
            <person name="Bao Y."/>
            <person name="Leung R.K.K."/>
            <person name="Ng P.K.S."/>
            <person name="Zou J."/>
            <person name="Zhong X.J."/>
            <person name="Ran P.X."/>
            <person name="Zhong N.S."/>
            <person name="Liu Z.G."/>
            <person name="Tsui S.K.W."/>
        </authorList>
    </citation>
    <scope>NUCLEOTIDE SEQUENCE</scope>
    <source>
        <strain evidence="2">Derf</strain>
        <tissue evidence="2">Whole organism</tissue>
    </source>
</reference>
<evidence type="ECO:0000313" key="3">
    <source>
        <dbReference type="Proteomes" id="UP000790347"/>
    </source>
</evidence>
<sequence length="329" mass="37618">MRILEEIMKLEYVSRNVQGFINLFEGKVDEINKDQDSVVINDFLKALLLTAMDRKKFSHVIRSIQNDNKLDYDNLVQKLLQSETTEVPKIDTVCPVKKVKCFKCNKFGHYANKFKRLTVVYSGSNQKLNCCFILDSGASAHCCNNRDLFLNLIEDETVLSTISGQRYSAKSSVIKDYNLLCNTSGTIMFNFGNGYGCVQIEKVYFTPNFDLNVLSIPLLQKQGFAINFPANEKRCEVYRGNDRIIEVDQDNDLYYVKYTSVKDKIVCFTAHEKFGHPGKSIQKRLNINENESCKDCLENKMVSSPHKFKIGANITKKLEHVAPLVSKPR</sequence>